<sequence length="170" mass="18931">MAEDHDQVATYNRLLHDAARSDNVDQLLEVFAKSDKFDINFQDGIGNTALHWAASEGSLDALNELLEYEDCDVDLVNRLEGATPLHLAVKIKEPELRALIVDSLLDAGADTSIKDKAGLVALEYVAEDDKETRNAFLRHQAERSISKYDIASDDDDDDDDEEYDSESGEE</sequence>
<name>A0ACC0UKZ6_9AGAM</name>
<comment type="caution">
    <text evidence="1">The sequence shown here is derived from an EMBL/GenBank/DDBJ whole genome shotgun (WGS) entry which is preliminary data.</text>
</comment>
<protein>
    <submittedName>
        <fullName evidence="1">Ankyrin repeat-containing domain protein</fullName>
    </submittedName>
</protein>
<dbReference type="EMBL" id="JAGFNK010000015">
    <property type="protein sequence ID" value="KAI9511891.1"/>
    <property type="molecule type" value="Genomic_DNA"/>
</dbReference>
<dbReference type="Proteomes" id="UP001207468">
    <property type="component" value="Unassembled WGS sequence"/>
</dbReference>
<reference evidence="1" key="1">
    <citation type="submission" date="2021-03" db="EMBL/GenBank/DDBJ databases">
        <title>Evolutionary priming and transition to the ectomycorrhizal habit in an iconic lineage of mushroom-forming fungi: is preadaptation a requirement?</title>
        <authorList>
            <consortium name="DOE Joint Genome Institute"/>
            <person name="Looney B.P."/>
            <person name="Miyauchi S."/>
            <person name="Morin E."/>
            <person name="Drula E."/>
            <person name="Courty P.E."/>
            <person name="Chicoki N."/>
            <person name="Fauchery L."/>
            <person name="Kohler A."/>
            <person name="Kuo A."/>
            <person name="LaButti K."/>
            <person name="Pangilinan J."/>
            <person name="Lipzen A."/>
            <person name="Riley R."/>
            <person name="Andreopoulos W."/>
            <person name="He G."/>
            <person name="Johnson J."/>
            <person name="Barry K.W."/>
            <person name="Grigoriev I.V."/>
            <person name="Nagy L."/>
            <person name="Hibbett D."/>
            <person name="Henrissat B."/>
            <person name="Matheny P.B."/>
            <person name="Labbe J."/>
            <person name="Martin A.F."/>
        </authorList>
    </citation>
    <scope>NUCLEOTIDE SEQUENCE</scope>
    <source>
        <strain evidence="1">BPL698</strain>
    </source>
</reference>
<organism evidence="1 2">
    <name type="scientific">Russula earlei</name>
    <dbReference type="NCBI Taxonomy" id="71964"/>
    <lineage>
        <taxon>Eukaryota</taxon>
        <taxon>Fungi</taxon>
        <taxon>Dikarya</taxon>
        <taxon>Basidiomycota</taxon>
        <taxon>Agaricomycotina</taxon>
        <taxon>Agaricomycetes</taxon>
        <taxon>Russulales</taxon>
        <taxon>Russulaceae</taxon>
        <taxon>Russula</taxon>
    </lineage>
</organism>
<accession>A0ACC0UKZ6</accession>
<evidence type="ECO:0000313" key="1">
    <source>
        <dbReference type="EMBL" id="KAI9511891.1"/>
    </source>
</evidence>
<keyword evidence="2" id="KW-1185">Reference proteome</keyword>
<proteinExistence type="predicted"/>
<gene>
    <name evidence="1" type="ORF">F5148DRAFT_179929</name>
</gene>
<evidence type="ECO:0000313" key="2">
    <source>
        <dbReference type="Proteomes" id="UP001207468"/>
    </source>
</evidence>